<feature type="binding site" evidence="4">
    <location>
        <position position="105"/>
    </location>
    <ligand>
        <name>NAD(+)</name>
        <dbReference type="ChEBI" id="CHEBI:57540"/>
    </ligand>
</feature>
<gene>
    <name evidence="4" type="primary">cobB</name>
    <name evidence="7" type="ORF">IAC85_04655</name>
</gene>
<dbReference type="InterPro" id="IPR026590">
    <property type="entry name" value="Ssirtuin_cat_dom"/>
</dbReference>
<dbReference type="AlphaFoldDB" id="A0A9D1CKY5"/>
<feature type="binding site" evidence="4">
    <location>
        <position position="211"/>
    </location>
    <ligand>
        <name>NAD(+)</name>
        <dbReference type="ChEBI" id="CHEBI:57540"/>
    </ligand>
</feature>
<comment type="caution">
    <text evidence="4">Lacks conserved residue(s) required for the propagation of feature annotation.</text>
</comment>
<feature type="binding site" evidence="4">
    <location>
        <position position="34"/>
    </location>
    <ligand>
        <name>NAD(+)</name>
        <dbReference type="ChEBI" id="CHEBI:57540"/>
    </ligand>
</feature>
<sequence>MDAIEQLHEMIEKSKKIVFFGGAGVSTESGIKDFRSEDGLYSEKYPYPPEYMLSIDLFQKDPKTFFDFYKEKLNCLNAKPNITHKYLKKLEDRGKLQAIITQNIDGLHQKAGSKNVYEIHGTIYQNHCTKCHKGYPPENVFHAKGIPTCDCGGVIKPDVVLYGEMLPEAYSKAIASLKGADMLIVAGTSLTVSPANQLVMMFEGKYLVLINRTPTPYDSITTLTIHENLKDVFNKIEELENRK</sequence>
<keyword evidence="4 5" id="KW-0479">Metal-binding</keyword>
<evidence type="ECO:0000256" key="5">
    <source>
        <dbReference type="PROSITE-ProRule" id="PRU00236"/>
    </source>
</evidence>
<evidence type="ECO:0000256" key="4">
    <source>
        <dbReference type="HAMAP-Rule" id="MF_01968"/>
    </source>
</evidence>
<evidence type="ECO:0000256" key="3">
    <source>
        <dbReference type="ARBA" id="ARBA00023027"/>
    </source>
</evidence>
<comment type="cofactor">
    <cofactor evidence="4">
        <name>Zn(2+)</name>
        <dbReference type="ChEBI" id="CHEBI:29105"/>
    </cofactor>
    <text evidence="4">Binds 1 zinc ion per subunit.</text>
</comment>
<keyword evidence="3 4" id="KW-0520">NAD</keyword>
<feature type="binding site" evidence="4">
    <location>
        <position position="189"/>
    </location>
    <ligand>
        <name>NAD(+)</name>
        <dbReference type="ChEBI" id="CHEBI:57540"/>
    </ligand>
</feature>
<dbReference type="Pfam" id="PF02146">
    <property type="entry name" value="SIR2"/>
    <property type="match status" value="1"/>
</dbReference>
<dbReference type="SUPFAM" id="SSF52467">
    <property type="entry name" value="DHS-like NAD/FAD-binding domain"/>
    <property type="match status" value="1"/>
</dbReference>
<dbReference type="NCBIfam" id="NF001753">
    <property type="entry name" value="PRK00481.1-3"/>
    <property type="match status" value="1"/>
</dbReference>
<keyword evidence="2 4" id="KW-0808">Transferase</keyword>
<evidence type="ECO:0000256" key="2">
    <source>
        <dbReference type="ARBA" id="ARBA00022679"/>
    </source>
</evidence>
<evidence type="ECO:0000256" key="1">
    <source>
        <dbReference type="ARBA" id="ARBA00022490"/>
    </source>
</evidence>
<dbReference type="CDD" id="cd01407">
    <property type="entry name" value="SIR2-fam"/>
    <property type="match status" value="1"/>
</dbReference>
<feature type="domain" description="Deacetylase sirtuin-type" evidence="6">
    <location>
        <begin position="1"/>
        <end position="243"/>
    </location>
</feature>
<dbReference type="NCBIfam" id="NF001752">
    <property type="entry name" value="PRK00481.1-1"/>
    <property type="match status" value="1"/>
</dbReference>
<feature type="binding site" evidence="4">
    <location>
        <position position="188"/>
    </location>
    <ligand>
        <name>NAD(+)</name>
        <dbReference type="ChEBI" id="CHEBI:57540"/>
    </ligand>
</feature>
<dbReference type="HAMAP" id="MF_01968">
    <property type="entry name" value="Sirtuin_ClassU"/>
    <property type="match status" value="1"/>
</dbReference>
<feature type="binding site" evidence="4">
    <location>
        <position position="35"/>
    </location>
    <ligand>
        <name>NAD(+)</name>
        <dbReference type="ChEBI" id="CHEBI:57540"/>
    </ligand>
</feature>
<dbReference type="GO" id="GO:0005737">
    <property type="term" value="C:cytoplasm"/>
    <property type="evidence" value="ECO:0007669"/>
    <property type="project" value="UniProtKB-SubCell"/>
</dbReference>
<organism evidence="7 8">
    <name type="scientific">Candidatus Faecenecus gallistercoris</name>
    <dbReference type="NCBI Taxonomy" id="2840793"/>
    <lineage>
        <taxon>Bacteria</taxon>
        <taxon>Bacillati</taxon>
        <taxon>Bacillota</taxon>
        <taxon>Bacillota incertae sedis</taxon>
        <taxon>Candidatus Faecenecus</taxon>
    </lineage>
</organism>
<comment type="subcellular location">
    <subcellularLocation>
        <location evidence="4">Cytoplasm</location>
    </subcellularLocation>
</comment>
<dbReference type="GO" id="GO:0008270">
    <property type="term" value="F:zinc ion binding"/>
    <property type="evidence" value="ECO:0007669"/>
    <property type="project" value="UniProtKB-UniRule"/>
</dbReference>
<dbReference type="InterPro" id="IPR028628">
    <property type="entry name" value="Sirtuin_class_U"/>
</dbReference>
<accession>A0A9D1CKY5</accession>
<feature type="binding site" evidence="4">
    <location>
        <position position="120"/>
    </location>
    <ligand>
        <name>NAD(+)</name>
        <dbReference type="ChEBI" id="CHEBI:57540"/>
    </ligand>
</feature>
<evidence type="ECO:0000259" key="6">
    <source>
        <dbReference type="PROSITE" id="PS50305"/>
    </source>
</evidence>
<feature type="binding site" evidence="4">
    <location>
        <position position="34"/>
    </location>
    <ligand>
        <name>nicotinamide</name>
        <dbReference type="ChEBI" id="CHEBI:17154"/>
    </ligand>
</feature>
<feature type="binding site" evidence="4 5">
    <location>
        <position position="149"/>
    </location>
    <ligand>
        <name>Zn(2+)</name>
        <dbReference type="ChEBI" id="CHEBI:29105"/>
    </ligand>
</feature>
<dbReference type="GO" id="GO:0070403">
    <property type="term" value="F:NAD+ binding"/>
    <property type="evidence" value="ECO:0007669"/>
    <property type="project" value="UniProtKB-UniRule"/>
</dbReference>
<comment type="similarity">
    <text evidence="4">Belongs to the sirtuin family. Class U subfamily.</text>
</comment>
<dbReference type="Proteomes" id="UP000886725">
    <property type="component" value="Unassembled WGS sequence"/>
</dbReference>
<dbReference type="Gene3D" id="3.30.1600.10">
    <property type="entry name" value="SIR2/SIRT2 'Small Domain"/>
    <property type="match status" value="1"/>
</dbReference>
<dbReference type="InterPro" id="IPR029035">
    <property type="entry name" value="DHS-like_NAD/FAD-binding_dom"/>
</dbReference>
<proteinExistence type="inferred from homology"/>
<dbReference type="InterPro" id="IPR050134">
    <property type="entry name" value="NAD-dep_sirtuin_deacylases"/>
</dbReference>
<feature type="active site" description="Proton acceptor" evidence="4 5">
    <location>
        <position position="120"/>
    </location>
</feature>
<dbReference type="Gene3D" id="3.40.50.1220">
    <property type="entry name" value="TPP-binding domain"/>
    <property type="match status" value="1"/>
</dbReference>
<feature type="binding site" evidence="4">
    <location>
        <position position="104"/>
    </location>
    <ligand>
        <name>nicotinamide</name>
        <dbReference type="ChEBI" id="CHEBI:17154"/>
    </ligand>
</feature>
<dbReference type="EC" id="2.3.1.286" evidence="4"/>
<dbReference type="PANTHER" id="PTHR11085:SF4">
    <property type="entry name" value="NAD-DEPENDENT PROTEIN DEACYLASE"/>
    <property type="match status" value="1"/>
</dbReference>
<reference evidence="7" key="2">
    <citation type="journal article" date="2021" name="PeerJ">
        <title>Extensive microbial diversity within the chicken gut microbiome revealed by metagenomics and culture.</title>
        <authorList>
            <person name="Gilroy R."/>
            <person name="Ravi A."/>
            <person name="Getino M."/>
            <person name="Pursley I."/>
            <person name="Horton D.L."/>
            <person name="Alikhan N.F."/>
            <person name="Baker D."/>
            <person name="Gharbi K."/>
            <person name="Hall N."/>
            <person name="Watson M."/>
            <person name="Adriaenssens E.M."/>
            <person name="Foster-Nyarko E."/>
            <person name="Jarju S."/>
            <person name="Secka A."/>
            <person name="Antonio M."/>
            <person name="Oren A."/>
            <person name="Chaudhuri R.R."/>
            <person name="La Ragione R."/>
            <person name="Hildebrand F."/>
            <person name="Pallen M.J."/>
        </authorList>
    </citation>
    <scope>NUCLEOTIDE SEQUENCE</scope>
    <source>
        <strain evidence="7">CHK165-10780</strain>
    </source>
</reference>
<feature type="binding site" evidence="4 5">
    <location>
        <position position="131"/>
    </location>
    <ligand>
        <name>Zn(2+)</name>
        <dbReference type="ChEBI" id="CHEBI:29105"/>
    </ligand>
</feature>
<evidence type="ECO:0000313" key="7">
    <source>
        <dbReference type="EMBL" id="HIQ65013.1"/>
    </source>
</evidence>
<keyword evidence="1 4" id="KW-0963">Cytoplasm</keyword>
<feature type="binding site" evidence="4 5">
    <location>
        <position position="128"/>
    </location>
    <ligand>
        <name>Zn(2+)</name>
        <dbReference type="ChEBI" id="CHEBI:29105"/>
    </ligand>
</feature>
<keyword evidence="4 5" id="KW-0862">Zinc</keyword>
<comment type="caution">
    <text evidence="7">The sequence shown here is derived from an EMBL/GenBank/DDBJ whole genome shotgun (WGS) entry which is preliminary data.</text>
</comment>
<protein>
    <recommendedName>
        <fullName evidence="4">NAD-dependent protein deacetylase</fullName>
        <ecNumber evidence="4">2.3.1.286</ecNumber>
    </recommendedName>
    <alternativeName>
        <fullName evidence="4">Regulatory protein SIR2 homolog</fullName>
    </alternativeName>
</protein>
<feature type="binding site" evidence="4 5">
    <location>
        <position position="151"/>
    </location>
    <ligand>
        <name>Zn(2+)</name>
        <dbReference type="ChEBI" id="CHEBI:29105"/>
    </ligand>
</feature>
<dbReference type="PROSITE" id="PS50305">
    <property type="entry name" value="SIRTUIN"/>
    <property type="match status" value="1"/>
</dbReference>
<dbReference type="GO" id="GO:0017136">
    <property type="term" value="F:histone deacetylase activity, NAD-dependent"/>
    <property type="evidence" value="ECO:0007669"/>
    <property type="project" value="TreeGrafter"/>
</dbReference>
<dbReference type="InterPro" id="IPR026591">
    <property type="entry name" value="Sirtuin_cat_small_dom_sf"/>
</dbReference>
<dbReference type="EMBL" id="DVFU01000093">
    <property type="protein sequence ID" value="HIQ65013.1"/>
    <property type="molecule type" value="Genomic_DNA"/>
</dbReference>
<feature type="binding site" evidence="4">
    <location>
        <position position="27"/>
    </location>
    <ligand>
        <name>NAD(+)</name>
        <dbReference type="ChEBI" id="CHEBI:57540"/>
    </ligand>
</feature>
<dbReference type="InterPro" id="IPR003000">
    <property type="entry name" value="Sirtuin"/>
</dbReference>
<feature type="binding site" evidence="4">
    <location>
        <position position="23"/>
    </location>
    <ligand>
        <name>NAD(+)</name>
        <dbReference type="ChEBI" id="CHEBI:57540"/>
    </ligand>
</feature>
<comment type="function">
    <text evidence="4">NAD-dependent protein deacetylase which modulates the activities of several enzymes which are inactive in their acetylated form.</text>
</comment>
<feature type="binding site" evidence="4">
    <location>
        <position position="102"/>
    </location>
    <ligand>
        <name>NAD(+)</name>
        <dbReference type="ChEBI" id="CHEBI:57540"/>
    </ligand>
</feature>
<dbReference type="PANTHER" id="PTHR11085">
    <property type="entry name" value="NAD-DEPENDENT PROTEIN DEACYLASE SIRTUIN-5, MITOCHONDRIAL-RELATED"/>
    <property type="match status" value="1"/>
</dbReference>
<reference evidence="7" key="1">
    <citation type="submission" date="2020-10" db="EMBL/GenBank/DDBJ databases">
        <authorList>
            <person name="Gilroy R."/>
        </authorList>
    </citation>
    <scope>NUCLEOTIDE SEQUENCE</scope>
    <source>
        <strain evidence="7">CHK165-10780</strain>
    </source>
</reference>
<feature type="binding site" evidence="4">
    <location>
        <position position="105"/>
    </location>
    <ligand>
        <name>nicotinamide</name>
        <dbReference type="ChEBI" id="CHEBI:17154"/>
    </ligand>
</feature>
<comment type="catalytic activity">
    <reaction evidence="4">
        <text>N(6)-acetyl-L-lysyl-[protein] + NAD(+) + H2O = 2''-O-acetyl-ADP-D-ribose + nicotinamide + L-lysyl-[protein]</text>
        <dbReference type="Rhea" id="RHEA:43636"/>
        <dbReference type="Rhea" id="RHEA-COMP:9752"/>
        <dbReference type="Rhea" id="RHEA-COMP:10731"/>
        <dbReference type="ChEBI" id="CHEBI:15377"/>
        <dbReference type="ChEBI" id="CHEBI:17154"/>
        <dbReference type="ChEBI" id="CHEBI:29969"/>
        <dbReference type="ChEBI" id="CHEBI:57540"/>
        <dbReference type="ChEBI" id="CHEBI:61930"/>
        <dbReference type="ChEBI" id="CHEBI:83767"/>
        <dbReference type="EC" id="2.3.1.286"/>
    </reaction>
</comment>
<evidence type="ECO:0000313" key="8">
    <source>
        <dbReference type="Proteomes" id="UP000886725"/>
    </source>
</evidence>
<feature type="binding site" evidence="4">
    <location>
        <position position="104"/>
    </location>
    <ligand>
        <name>NAD(+)</name>
        <dbReference type="ChEBI" id="CHEBI:57540"/>
    </ligand>
</feature>
<name>A0A9D1CKY5_9FIRM</name>